<dbReference type="RefSeq" id="WP_053178901.1">
    <property type="nucleotide sequence ID" value="NZ_LGIA01000010.1"/>
</dbReference>
<dbReference type="InterPro" id="IPR019734">
    <property type="entry name" value="TPR_rpt"/>
</dbReference>
<dbReference type="SMART" id="SM00028">
    <property type="entry name" value="TPR"/>
    <property type="match status" value="3"/>
</dbReference>
<feature type="signal peptide" evidence="2">
    <location>
        <begin position="1"/>
        <end position="25"/>
    </location>
</feature>
<comment type="caution">
    <text evidence="3">The sequence shown here is derived from an EMBL/GenBank/DDBJ whole genome shotgun (WGS) entry which is preliminary data.</text>
</comment>
<dbReference type="InterPro" id="IPR011990">
    <property type="entry name" value="TPR-like_helical_dom_sf"/>
</dbReference>
<dbReference type="Gene3D" id="1.25.40.10">
    <property type="entry name" value="Tetratricopeptide repeat domain"/>
    <property type="match status" value="2"/>
</dbReference>
<feature type="repeat" description="TPR" evidence="1">
    <location>
        <begin position="166"/>
        <end position="199"/>
    </location>
</feature>
<evidence type="ECO:0000256" key="2">
    <source>
        <dbReference type="SAM" id="SignalP"/>
    </source>
</evidence>
<sequence length="627" mass="72672">MKLKTNIRCLLLGLLLIVLIPQFSAGQAIQMDTNKLQLANQYYRDRDFEKAAMLYREIYETSGSDPYFNLYLNCLLELKDFTQAEAEIREQLKKRKNDAYLYVQWGFLLSQQGRDEEAAEKYEGALQVVPNNRNDYIRLASAFLGRQQYEFTRRVYQLGSEKLPSESFHYELARVYLYQRDYEQMFQAYLDLLEMDENNLGRVQSSMLTAFRMDVDNSLRDEFRTSLLRRIQQDPDVIAYNHLLIWLFIQEKRFSQALRQAIALDKRIGAGDANIASLARIAAGNDGVEEAIKAYDYLIEKGPSGEFFSEAHQGKMKMYYHRFIHFPEQNIAEETIRSQFEATFQVVGFHAETTSLVIDFAHFMAFFQHEIDSAMALLKTHMAVNGINALQRDQLKNELADIQVLKDDLWEAVLLYSQIIDANKNNPLGDEVKLKKAKLGYYMGNLSWAQAQLDVLKASTSKLIANDALELSIFISSNTALDTTEVPMQLFAKSDLYQFRQQDSLAWAVLDSIEAQYSYHSLLDDIYFRKAKTLIQRGEYQQAAGFLEKIRNGYAYDLLADDALFLLAELYEQKLNRVADAGELYKQMLTLYPGSIYVEEARERYRQLRGDMPVDKETLFFNEPEIN</sequence>
<evidence type="ECO:0000313" key="3">
    <source>
        <dbReference type="EMBL" id="KOH46988.1"/>
    </source>
</evidence>
<evidence type="ECO:0008006" key="5">
    <source>
        <dbReference type="Google" id="ProtNLM"/>
    </source>
</evidence>
<dbReference type="STRING" id="1409788.NC99_01980"/>
<dbReference type="Proteomes" id="UP000036958">
    <property type="component" value="Unassembled WGS sequence"/>
</dbReference>
<protein>
    <recommendedName>
        <fullName evidence="5">Tetratricopeptide repeat protein</fullName>
    </recommendedName>
</protein>
<dbReference type="AlphaFoldDB" id="A0A0L8VF53"/>
<name>A0A0L8VF53_9BACT</name>
<feature type="chain" id="PRO_5005591575" description="Tetratricopeptide repeat protein" evidence="2">
    <location>
        <begin position="26"/>
        <end position="627"/>
    </location>
</feature>
<feature type="repeat" description="TPR" evidence="1">
    <location>
        <begin position="99"/>
        <end position="132"/>
    </location>
</feature>
<reference evidence="4" key="1">
    <citation type="submission" date="2015-07" db="EMBL/GenBank/DDBJ databases">
        <title>Genome sequencing of Sunxiuqinia dokdonensis strain SK.</title>
        <authorList>
            <person name="Ahn S."/>
            <person name="Kim B.-C."/>
        </authorList>
    </citation>
    <scope>NUCLEOTIDE SEQUENCE [LARGE SCALE GENOMIC DNA]</scope>
    <source>
        <strain evidence="4">SK</strain>
    </source>
</reference>
<evidence type="ECO:0000256" key="1">
    <source>
        <dbReference type="PROSITE-ProRule" id="PRU00339"/>
    </source>
</evidence>
<dbReference type="Pfam" id="PF13174">
    <property type="entry name" value="TPR_6"/>
    <property type="match status" value="1"/>
</dbReference>
<dbReference type="SUPFAM" id="SSF48452">
    <property type="entry name" value="TPR-like"/>
    <property type="match status" value="3"/>
</dbReference>
<keyword evidence="1" id="KW-0802">TPR repeat</keyword>
<keyword evidence="2" id="KW-0732">Signal</keyword>
<dbReference type="PANTHER" id="PTHR12558:SF13">
    <property type="entry name" value="CELL DIVISION CYCLE PROTEIN 27 HOMOLOG"/>
    <property type="match status" value="1"/>
</dbReference>
<gene>
    <name evidence="3" type="ORF">NC99_01980</name>
</gene>
<dbReference type="OrthoDB" id="9763354at2"/>
<accession>A0A0L8VF53</accession>
<dbReference type="PANTHER" id="PTHR12558">
    <property type="entry name" value="CELL DIVISION CYCLE 16,23,27"/>
    <property type="match status" value="1"/>
</dbReference>
<keyword evidence="4" id="KW-1185">Reference proteome</keyword>
<dbReference type="PROSITE" id="PS50005">
    <property type="entry name" value="TPR"/>
    <property type="match status" value="2"/>
</dbReference>
<proteinExistence type="predicted"/>
<dbReference type="EMBL" id="LGIA01000010">
    <property type="protein sequence ID" value="KOH46988.1"/>
    <property type="molecule type" value="Genomic_DNA"/>
</dbReference>
<organism evidence="3 4">
    <name type="scientific">Sunxiuqinia dokdonensis</name>
    <dbReference type="NCBI Taxonomy" id="1409788"/>
    <lineage>
        <taxon>Bacteria</taxon>
        <taxon>Pseudomonadati</taxon>
        <taxon>Bacteroidota</taxon>
        <taxon>Bacteroidia</taxon>
        <taxon>Marinilabiliales</taxon>
        <taxon>Prolixibacteraceae</taxon>
        <taxon>Sunxiuqinia</taxon>
    </lineage>
</organism>
<evidence type="ECO:0000313" key="4">
    <source>
        <dbReference type="Proteomes" id="UP000036958"/>
    </source>
</evidence>